<evidence type="ECO:0000313" key="2">
    <source>
        <dbReference type="Proteomes" id="UP001595766"/>
    </source>
</evidence>
<evidence type="ECO:0000313" key="1">
    <source>
        <dbReference type="EMBL" id="MFC3976850.1"/>
    </source>
</evidence>
<dbReference type="Proteomes" id="UP001595766">
    <property type="component" value="Unassembled WGS sequence"/>
</dbReference>
<accession>A0ABV8EMT4</accession>
<gene>
    <name evidence="1" type="ORF">ACFOUP_10720</name>
</gene>
<protein>
    <submittedName>
        <fullName evidence="1">Uncharacterized protein</fullName>
    </submittedName>
</protein>
<dbReference type="EMBL" id="JBHSAV010000050">
    <property type="protein sequence ID" value="MFC3976850.1"/>
    <property type="molecule type" value="Genomic_DNA"/>
</dbReference>
<sequence length="116" mass="13682">MLISLKAYKKVLLVILTVALVMPCTLKQEIKLQIGIAQNLKQEQSKSKTTCSLLTTRKENKKSKTYSEKAFKRFFYSQFDKLSYQQVITNANWITKEFLDKKEQTRSYLLFEQFLI</sequence>
<proteinExistence type="predicted"/>
<comment type="caution">
    <text evidence="1">The sequence shown here is derived from an EMBL/GenBank/DDBJ whole genome shotgun (WGS) entry which is preliminary data.</text>
</comment>
<name>A0ABV8EMT4_9BACT</name>
<keyword evidence="2" id="KW-1185">Reference proteome</keyword>
<organism evidence="1 2">
    <name type="scientific">Belliella kenyensis</name>
    <dbReference type="NCBI Taxonomy" id="1472724"/>
    <lineage>
        <taxon>Bacteria</taxon>
        <taxon>Pseudomonadati</taxon>
        <taxon>Bacteroidota</taxon>
        <taxon>Cytophagia</taxon>
        <taxon>Cytophagales</taxon>
        <taxon>Cyclobacteriaceae</taxon>
        <taxon>Belliella</taxon>
    </lineage>
</organism>
<reference evidence="2" key="1">
    <citation type="journal article" date="2019" name="Int. J. Syst. Evol. Microbiol.">
        <title>The Global Catalogue of Microorganisms (GCM) 10K type strain sequencing project: providing services to taxonomists for standard genome sequencing and annotation.</title>
        <authorList>
            <consortium name="The Broad Institute Genomics Platform"/>
            <consortium name="The Broad Institute Genome Sequencing Center for Infectious Disease"/>
            <person name="Wu L."/>
            <person name="Ma J."/>
        </authorList>
    </citation>
    <scope>NUCLEOTIDE SEQUENCE [LARGE SCALE GENOMIC DNA]</scope>
    <source>
        <strain evidence="2">CECT 8551</strain>
    </source>
</reference>
<dbReference type="RefSeq" id="WP_290294883.1">
    <property type="nucleotide sequence ID" value="NZ_JAUFQA010000001.1"/>
</dbReference>